<dbReference type="Pfam" id="PF00211">
    <property type="entry name" value="Guanylate_cyc"/>
    <property type="match status" value="1"/>
</dbReference>
<evidence type="ECO:0000256" key="7">
    <source>
        <dbReference type="ARBA" id="ARBA00022692"/>
    </source>
</evidence>
<gene>
    <name evidence="18" type="primary">vop5</name>
    <name evidence="18" type="ORF">VOLCADRAFT_95631</name>
</gene>
<name>D8U7U1_VOLCA</name>
<evidence type="ECO:0000259" key="15">
    <source>
        <dbReference type="PROSITE" id="PS50109"/>
    </source>
</evidence>
<dbReference type="SUPFAM" id="SSF55874">
    <property type="entry name" value="ATPase domain of HSP90 chaperone/DNA topoisomerase II/histidine kinase"/>
    <property type="match status" value="1"/>
</dbReference>
<dbReference type="Gene3D" id="3.30.565.10">
    <property type="entry name" value="Histidine kinase-like ATPase, C-terminal domain"/>
    <property type="match status" value="1"/>
</dbReference>
<evidence type="ECO:0000256" key="11">
    <source>
        <dbReference type="PROSITE-ProRule" id="PRU00169"/>
    </source>
</evidence>
<dbReference type="GeneID" id="9621525"/>
<dbReference type="RefSeq" id="XP_002954798.1">
    <property type="nucleotide sequence ID" value="XM_002954752.1"/>
</dbReference>
<feature type="transmembrane region" description="Helical" evidence="14">
    <location>
        <begin position="155"/>
        <end position="173"/>
    </location>
</feature>
<dbReference type="PROSITE" id="PS50109">
    <property type="entry name" value="HIS_KIN"/>
    <property type="match status" value="1"/>
</dbReference>
<feature type="transmembrane region" description="Helical" evidence="14">
    <location>
        <begin position="180"/>
        <end position="201"/>
    </location>
</feature>
<dbReference type="CDD" id="cd16922">
    <property type="entry name" value="HATPase_EvgS-ArcB-TorS-like"/>
    <property type="match status" value="1"/>
</dbReference>
<proteinExistence type="inferred from homology"/>
<dbReference type="SMART" id="SM01021">
    <property type="entry name" value="Bac_rhodopsin"/>
    <property type="match status" value="1"/>
</dbReference>
<dbReference type="Gene3D" id="3.40.50.2300">
    <property type="match status" value="1"/>
</dbReference>
<feature type="region of interest" description="Disordered" evidence="13">
    <location>
        <begin position="557"/>
        <end position="733"/>
    </location>
</feature>
<evidence type="ECO:0000256" key="6">
    <source>
        <dbReference type="ARBA" id="ARBA00022679"/>
    </source>
</evidence>
<comment type="subcellular location">
    <subcellularLocation>
        <location evidence="2">Membrane</location>
        <topology evidence="2">Multi-pass membrane protein</topology>
    </subcellularLocation>
</comment>
<evidence type="ECO:0000313" key="18">
    <source>
        <dbReference type="EMBL" id="EFJ44204.1"/>
    </source>
</evidence>
<dbReference type="InterPro" id="IPR036890">
    <property type="entry name" value="HATPase_C_sf"/>
</dbReference>
<evidence type="ECO:0000256" key="14">
    <source>
        <dbReference type="SAM" id="Phobius"/>
    </source>
</evidence>
<dbReference type="PANTHER" id="PTHR43047:SF71">
    <property type="entry name" value="HISTIDINE KINASE CONTAINING CHEY-HOMOLOGOUS RECEIVER DOMAIN-RELATED"/>
    <property type="match status" value="1"/>
</dbReference>
<dbReference type="SMART" id="SM00448">
    <property type="entry name" value="REC"/>
    <property type="match status" value="1"/>
</dbReference>
<feature type="domain" description="Histidine kinase" evidence="15">
    <location>
        <begin position="338"/>
        <end position="555"/>
    </location>
</feature>
<evidence type="ECO:0000259" key="16">
    <source>
        <dbReference type="PROSITE" id="PS50110"/>
    </source>
</evidence>
<keyword evidence="6" id="KW-0808">Transferase</keyword>
<evidence type="ECO:0000256" key="8">
    <source>
        <dbReference type="ARBA" id="ARBA00022777"/>
    </source>
</evidence>
<dbReference type="AlphaFoldDB" id="D8U7U1"/>
<feature type="coiled-coil region" evidence="12">
    <location>
        <begin position="1182"/>
        <end position="1223"/>
    </location>
</feature>
<keyword evidence="8 18" id="KW-0418">Kinase</keyword>
<dbReference type="InterPro" id="IPR001789">
    <property type="entry name" value="Sig_transdc_resp-reg_receiver"/>
</dbReference>
<feature type="transmembrane region" description="Helical" evidence="14">
    <location>
        <begin position="43"/>
        <end position="64"/>
    </location>
</feature>
<feature type="compositionally biased region" description="Low complexity" evidence="13">
    <location>
        <begin position="682"/>
        <end position="695"/>
    </location>
</feature>
<comment type="similarity">
    <text evidence="3">Belongs to the archaeal/bacterial/fungal opsin family.</text>
</comment>
<dbReference type="InterPro" id="IPR005467">
    <property type="entry name" value="His_kinase_dom"/>
</dbReference>
<keyword evidence="5 11" id="KW-0597">Phosphoprotein</keyword>
<evidence type="ECO:0000256" key="10">
    <source>
        <dbReference type="ARBA" id="ARBA00023136"/>
    </source>
</evidence>
<dbReference type="SUPFAM" id="SSF52172">
    <property type="entry name" value="CheY-like"/>
    <property type="match status" value="1"/>
</dbReference>
<dbReference type="Gene3D" id="3.30.70.1230">
    <property type="entry name" value="Nucleotide cyclase"/>
    <property type="match status" value="1"/>
</dbReference>
<reference evidence="18 19" key="1">
    <citation type="journal article" date="2010" name="Science">
        <title>Genomic analysis of organismal complexity in the multicellular green alga Volvox carteri.</title>
        <authorList>
            <person name="Prochnik S.E."/>
            <person name="Umen J."/>
            <person name="Nedelcu A.M."/>
            <person name="Hallmann A."/>
            <person name="Miller S.M."/>
            <person name="Nishii I."/>
            <person name="Ferris P."/>
            <person name="Kuo A."/>
            <person name="Mitros T."/>
            <person name="Fritz-Laylin L.K."/>
            <person name="Hellsten U."/>
            <person name="Chapman J."/>
            <person name="Simakov O."/>
            <person name="Rensing S.A."/>
            <person name="Terry A."/>
            <person name="Pangilinan J."/>
            <person name="Kapitonov V."/>
            <person name="Jurka J."/>
            <person name="Salamov A."/>
            <person name="Shapiro H."/>
            <person name="Schmutz J."/>
            <person name="Grimwood J."/>
            <person name="Lindquist E."/>
            <person name="Lucas S."/>
            <person name="Grigoriev I.V."/>
            <person name="Schmitt R."/>
            <person name="Kirk D."/>
            <person name="Rokhsar D.S."/>
        </authorList>
    </citation>
    <scope>NUCLEOTIDE SEQUENCE [LARGE SCALE GENOMIC DNA]</scope>
    <source>
        <strain evidence="19">f. Nagariensis / Eve</strain>
    </source>
</reference>
<dbReference type="SUPFAM" id="SSF55073">
    <property type="entry name" value="Nucleotide cyclase"/>
    <property type="match status" value="1"/>
</dbReference>
<dbReference type="CDD" id="cd00082">
    <property type="entry name" value="HisKA"/>
    <property type="match status" value="1"/>
</dbReference>
<sequence>MGGGGKASTLPAHLQDRIDAIETNQRDTDAQAFQKAVERRARVSFSVAIAGFGVLMFLLSAYLLCTSGIGDPELTAEFHSKTDPNCYTWPMVAFSTAFGLNFITLLFERESAKFQLALLACYINFLAGFNDYLSWRGYSPIVRDSWGQGFQLLRTVMWLLTTPAMVYLLSIISDFSRIKVYSVMLADVLMISFGILAFLAFNKYLSILLYLVAWVFFSYVVYSMWTMFHASIAEARHDSSRVSLEVLRLFAVGLWFTFPGIWIIVKLGLVDVHTEEWMWCACDFLGKVMFSSSLLHGNFLTIEQRRLIAMRIVEEGNRIQVIQELKDLVEQKERFMSSMSHELRTPLNGIIGLSDALLVGSCGEINDQALKTITTIKTSGARLLNLINDILDAASMRKGKLTIKHEKVNLKRVVDDVIDLCQPLAKRGVKLVNDLRENVPFVLGDTGRIIQVFHNLIGNSCKFTHNGFISIAASVKDDEVEVAVSDTGIGIPEDKFDQIFLAFEQVDMSVTRKYGGTGLGLNLVKQLVEAHGGRISVKSKEGQGTTFFFTLKIHSSAEHPNEGQPQGTPTEAVAGPAEHSQLAAIRGTAAAPGGGGGHGHGPPRRAPSRRGSFTDKMLGAKKTPSEAGKSSLAPGGQNAGAHGQPGGAARAAAAAAAAPSASPQSGEGHGGPAGGAGGIPGGSDAAAAATAATGVPGSGAGVVRRVSRETGGPGGGGAPAAGRSVTAGPQVSGPMSLNDAAALMKGALKRRSSFREKGDKVRVLSVDDDPVNQLVIQNLLAPVGYEILQAMDGQEALQVLKSEERLPDVILLDVMMPGMSGYEVCRKLREMYPLSCIPVIMISAKSKEEHIVEGLAAGSNDYVEILARIAAHLRFRDTVYQAGEMAGALPGEVLPGRLLLKGGTGGALDLAPFLTGPARFTSLPARIARGIESGTTSTTMQMFDQLTLLQVGIPNLATLLANVPASELLVALAALFHDLDTLLEQHGCYLLEGLDEQMTIVSGLDNVGDQVLHALGLARSLLAAADTTALGSKKLKLCISIGIHTGPAQANAGFLVDIASVSPEAKDSGSFVSAGVAMPAIASANGGRPAAAGGADGGGGGGGGGDAAAAAAAAAEIAKLKKDYESLEKQLEEVSNEAARLQPYGCMCRVPLYDLDYTVGCESRGSKPKHSARVGSTQHKSVSELECQLEEAARERGGLEAALAEMEQRLVATHAALASANHERPGAQSLLLLVQDYY</sequence>
<organism evidence="19">
    <name type="scientific">Volvox carteri f. nagariensis</name>
    <dbReference type="NCBI Taxonomy" id="3068"/>
    <lineage>
        <taxon>Eukaryota</taxon>
        <taxon>Viridiplantae</taxon>
        <taxon>Chlorophyta</taxon>
        <taxon>core chlorophytes</taxon>
        <taxon>Chlorophyceae</taxon>
        <taxon>CS clade</taxon>
        <taxon>Chlamydomonadales</taxon>
        <taxon>Volvocaceae</taxon>
        <taxon>Volvox</taxon>
    </lineage>
</organism>
<dbReference type="KEGG" id="vcn:VOLCADRAFT_95631"/>
<dbReference type="InterPro" id="IPR003661">
    <property type="entry name" value="HisK_dim/P_dom"/>
</dbReference>
<keyword evidence="9 14" id="KW-1133">Transmembrane helix</keyword>
<dbReference type="GO" id="GO:0000155">
    <property type="term" value="F:phosphorelay sensor kinase activity"/>
    <property type="evidence" value="ECO:0007669"/>
    <property type="project" value="InterPro"/>
</dbReference>
<dbReference type="STRING" id="3068.D8U7U1"/>
<feature type="compositionally biased region" description="Gly residues" evidence="13">
    <location>
        <begin position="667"/>
        <end position="681"/>
    </location>
</feature>
<dbReference type="OrthoDB" id="545160at2759"/>
<dbReference type="SUPFAM" id="SSF47384">
    <property type="entry name" value="Homodimeric domain of signal transducing histidine kinase"/>
    <property type="match status" value="1"/>
</dbReference>
<dbReference type="SMART" id="SM00387">
    <property type="entry name" value="HATPase_c"/>
    <property type="match status" value="1"/>
</dbReference>
<dbReference type="FunFam" id="3.30.565.10:FF:000010">
    <property type="entry name" value="Sensor histidine kinase RcsC"/>
    <property type="match status" value="1"/>
</dbReference>
<dbReference type="SMART" id="SM00388">
    <property type="entry name" value="HisKA"/>
    <property type="match status" value="1"/>
</dbReference>
<dbReference type="PANTHER" id="PTHR43047">
    <property type="entry name" value="TWO-COMPONENT HISTIDINE PROTEIN KINASE"/>
    <property type="match status" value="1"/>
</dbReference>
<dbReference type="GO" id="GO:0009927">
    <property type="term" value="F:histidine phosphotransfer kinase activity"/>
    <property type="evidence" value="ECO:0007669"/>
    <property type="project" value="TreeGrafter"/>
</dbReference>
<evidence type="ECO:0000256" key="12">
    <source>
        <dbReference type="SAM" id="Coils"/>
    </source>
</evidence>
<evidence type="ECO:0000313" key="19">
    <source>
        <dbReference type="Proteomes" id="UP000001058"/>
    </source>
</evidence>
<dbReference type="GO" id="GO:0005886">
    <property type="term" value="C:plasma membrane"/>
    <property type="evidence" value="ECO:0007669"/>
    <property type="project" value="TreeGrafter"/>
</dbReference>
<dbReference type="PROSITE" id="PS50125">
    <property type="entry name" value="GUANYLATE_CYCLASE_2"/>
    <property type="match status" value="1"/>
</dbReference>
<dbReference type="GO" id="GO:0009190">
    <property type="term" value="P:cyclic nucleotide biosynthetic process"/>
    <property type="evidence" value="ECO:0007669"/>
    <property type="project" value="InterPro"/>
</dbReference>
<dbReference type="PRINTS" id="PR00344">
    <property type="entry name" value="BCTRLSENSOR"/>
</dbReference>
<evidence type="ECO:0000256" key="13">
    <source>
        <dbReference type="SAM" id="MobiDB-lite"/>
    </source>
</evidence>
<dbReference type="eggNOG" id="KOG1601">
    <property type="taxonomic scope" value="Eukaryota"/>
</dbReference>
<dbReference type="EMBL" id="GL378366">
    <property type="protein sequence ID" value="EFJ44204.1"/>
    <property type="molecule type" value="Genomic_DNA"/>
</dbReference>
<dbReference type="Gene3D" id="1.10.287.130">
    <property type="match status" value="1"/>
</dbReference>
<keyword evidence="12" id="KW-0175">Coiled coil</keyword>
<evidence type="ECO:0000256" key="2">
    <source>
        <dbReference type="ARBA" id="ARBA00004141"/>
    </source>
</evidence>
<feature type="coiled-coil region" evidence="12">
    <location>
        <begin position="1110"/>
        <end position="1137"/>
    </location>
</feature>
<evidence type="ECO:0000256" key="5">
    <source>
        <dbReference type="ARBA" id="ARBA00022553"/>
    </source>
</evidence>
<feature type="domain" description="Guanylate cyclase" evidence="17">
    <location>
        <begin position="947"/>
        <end position="1079"/>
    </location>
</feature>
<accession>D8U7U1</accession>
<dbReference type="Gene3D" id="1.20.1070.10">
    <property type="entry name" value="Rhodopsin 7-helix transmembrane proteins"/>
    <property type="match status" value="1"/>
</dbReference>
<dbReference type="PROSITE" id="PS50110">
    <property type="entry name" value="RESPONSE_REGULATORY"/>
    <property type="match status" value="1"/>
</dbReference>
<feature type="transmembrane region" description="Helical" evidence="14">
    <location>
        <begin position="207"/>
        <end position="225"/>
    </location>
</feature>
<keyword evidence="19" id="KW-1185">Reference proteome</keyword>
<evidence type="ECO:0000259" key="17">
    <source>
        <dbReference type="PROSITE" id="PS50125"/>
    </source>
</evidence>
<dbReference type="eggNOG" id="KOG0519">
    <property type="taxonomic scope" value="Eukaryota"/>
</dbReference>
<evidence type="ECO:0000256" key="3">
    <source>
        <dbReference type="ARBA" id="ARBA00008130"/>
    </source>
</evidence>
<dbReference type="InterPro" id="IPR036097">
    <property type="entry name" value="HisK_dim/P_sf"/>
</dbReference>
<feature type="compositionally biased region" description="Low complexity" evidence="13">
    <location>
        <begin position="633"/>
        <end position="666"/>
    </location>
</feature>
<dbReference type="Pfam" id="PF02518">
    <property type="entry name" value="HATPase_c"/>
    <property type="match status" value="1"/>
</dbReference>
<dbReference type="InterPro" id="IPR011006">
    <property type="entry name" value="CheY-like_superfamily"/>
</dbReference>
<dbReference type="EC" id="2.7.13.3" evidence="4"/>
<comment type="catalytic activity">
    <reaction evidence="1">
        <text>ATP + protein L-histidine = ADP + protein N-phospho-L-histidine.</text>
        <dbReference type="EC" id="2.7.13.3"/>
    </reaction>
</comment>
<keyword evidence="10 14" id="KW-0472">Membrane</keyword>
<evidence type="ECO:0000256" key="1">
    <source>
        <dbReference type="ARBA" id="ARBA00000085"/>
    </source>
</evidence>
<dbReference type="Pfam" id="PF00072">
    <property type="entry name" value="Response_reg"/>
    <property type="match status" value="1"/>
</dbReference>
<feature type="domain" description="Response regulatory" evidence="16">
    <location>
        <begin position="762"/>
        <end position="880"/>
    </location>
</feature>
<evidence type="ECO:0000256" key="4">
    <source>
        <dbReference type="ARBA" id="ARBA00012438"/>
    </source>
</evidence>
<dbReference type="Proteomes" id="UP000001058">
    <property type="component" value="Unassembled WGS sequence"/>
</dbReference>
<evidence type="ECO:0000256" key="9">
    <source>
        <dbReference type="ARBA" id="ARBA00022989"/>
    </source>
</evidence>
<feature type="transmembrane region" description="Helical" evidence="14">
    <location>
        <begin position="114"/>
        <end position="135"/>
    </location>
</feature>
<dbReference type="SUPFAM" id="SSF81321">
    <property type="entry name" value="Family A G protein-coupled receptor-like"/>
    <property type="match status" value="1"/>
</dbReference>
<dbReference type="Pfam" id="PF01036">
    <property type="entry name" value="Bac_rhodopsin"/>
    <property type="match status" value="1"/>
</dbReference>
<dbReference type="FunFam" id="3.40.50.2300:FF:000477">
    <property type="entry name" value="Two-component response regulator"/>
    <property type="match status" value="1"/>
</dbReference>
<feature type="transmembrane region" description="Helical" evidence="14">
    <location>
        <begin position="87"/>
        <end position="107"/>
    </location>
</feature>
<feature type="transmembrane region" description="Helical" evidence="14">
    <location>
        <begin position="246"/>
        <end position="265"/>
    </location>
</feature>
<dbReference type="InterPro" id="IPR003594">
    <property type="entry name" value="HATPase_dom"/>
</dbReference>
<dbReference type="InterPro" id="IPR004358">
    <property type="entry name" value="Sig_transdc_His_kin-like_C"/>
</dbReference>
<feature type="modified residue" description="4-aspartylphosphate" evidence="11">
    <location>
        <position position="813"/>
    </location>
</feature>
<dbReference type="InterPro" id="IPR029787">
    <property type="entry name" value="Nucleotide_cyclase"/>
</dbReference>
<dbReference type="InParanoid" id="D8U7U1"/>
<dbReference type="InterPro" id="IPR001054">
    <property type="entry name" value="A/G_cyclase"/>
</dbReference>
<dbReference type="SMR" id="D8U7U1"/>
<keyword evidence="7 14" id="KW-0812">Transmembrane</keyword>
<dbReference type="Pfam" id="PF00512">
    <property type="entry name" value="HisKA"/>
    <property type="match status" value="1"/>
</dbReference>
<dbReference type="InterPro" id="IPR001425">
    <property type="entry name" value="Arc/bac/fun_rhodopsins"/>
</dbReference>
<protein>
    <recommendedName>
        <fullName evidence="4">histidine kinase</fullName>
        <ecNumber evidence="4">2.7.13.3</ecNumber>
    </recommendedName>
</protein>